<dbReference type="AlphaFoldDB" id="A0A9Q0N3W6"/>
<evidence type="ECO:0008006" key="9">
    <source>
        <dbReference type="Google" id="ProtNLM"/>
    </source>
</evidence>
<evidence type="ECO:0000256" key="6">
    <source>
        <dbReference type="SAM" id="Phobius"/>
    </source>
</evidence>
<evidence type="ECO:0000256" key="2">
    <source>
        <dbReference type="ARBA" id="ARBA00022475"/>
    </source>
</evidence>
<feature type="transmembrane region" description="Helical" evidence="6">
    <location>
        <begin position="226"/>
        <end position="246"/>
    </location>
</feature>
<sequence>MKMALHYRLKILLISFLFFLSQGLVFAEVLFLSEGRGLFSSFLTSSLRSMFPLAICHVVLYSDLITMFIDEINIQIKYSPKYHNVTTRIEFLKNVKLLHMDLWKLVGQINIFFGWNLLILIINSFIYITYQLYWIFLALELKWPTLGMVEGLASLLYGMVSLFVLVNSCQSGTLKMKYLVASIELYAFWTAENIYLHHLKQEIFSQISYLPIYITGSEFFTIDRKYLAGIAANCCMYIMIFIQFFVTSDL</sequence>
<evidence type="ECO:0000313" key="8">
    <source>
        <dbReference type="Proteomes" id="UP001151699"/>
    </source>
</evidence>
<dbReference type="Proteomes" id="UP001151699">
    <property type="component" value="Chromosome B"/>
</dbReference>
<keyword evidence="2" id="KW-1003">Cell membrane</keyword>
<dbReference type="Pfam" id="PF08395">
    <property type="entry name" value="7tm_7"/>
    <property type="match status" value="1"/>
</dbReference>
<dbReference type="OrthoDB" id="7782538at2759"/>
<dbReference type="EMBL" id="WJQU01000002">
    <property type="protein sequence ID" value="KAJ6642677.1"/>
    <property type="molecule type" value="Genomic_DNA"/>
</dbReference>
<keyword evidence="4 6" id="KW-1133">Transmembrane helix</keyword>
<evidence type="ECO:0000256" key="5">
    <source>
        <dbReference type="ARBA" id="ARBA00023136"/>
    </source>
</evidence>
<proteinExistence type="predicted"/>
<organism evidence="7 8">
    <name type="scientific">Pseudolycoriella hygida</name>
    <dbReference type="NCBI Taxonomy" id="35572"/>
    <lineage>
        <taxon>Eukaryota</taxon>
        <taxon>Metazoa</taxon>
        <taxon>Ecdysozoa</taxon>
        <taxon>Arthropoda</taxon>
        <taxon>Hexapoda</taxon>
        <taxon>Insecta</taxon>
        <taxon>Pterygota</taxon>
        <taxon>Neoptera</taxon>
        <taxon>Endopterygota</taxon>
        <taxon>Diptera</taxon>
        <taxon>Nematocera</taxon>
        <taxon>Sciaroidea</taxon>
        <taxon>Sciaridae</taxon>
        <taxon>Pseudolycoriella</taxon>
    </lineage>
</organism>
<keyword evidence="3 6" id="KW-0812">Transmembrane</keyword>
<dbReference type="InterPro" id="IPR013604">
    <property type="entry name" value="7TM_chemorcpt"/>
</dbReference>
<evidence type="ECO:0000313" key="7">
    <source>
        <dbReference type="EMBL" id="KAJ6642677.1"/>
    </source>
</evidence>
<name>A0A9Q0N3W6_9DIPT</name>
<keyword evidence="5 6" id="KW-0472">Membrane</keyword>
<feature type="transmembrane region" description="Helical" evidence="6">
    <location>
        <begin position="109"/>
        <end position="133"/>
    </location>
</feature>
<gene>
    <name evidence="7" type="ORF">Bhyg_07630</name>
</gene>
<evidence type="ECO:0000256" key="1">
    <source>
        <dbReference type="ARBA" id="ARBA00004651"/>
    </source>
</evidence>
<feature type="transmembrane region" description="Helical" evidence="6">
    <location>
        <begin position="145"/>
        <end position="166"/>
    </location>
</feature>
<comment type="caution">
    <text evidence="7">The sequence shown here is derived from an EMBL/GenBank/DDBJ whole genome shotgun (WGS) entry which is preliminary data.</text>
</comment>
<evidence type="ECO:0000256" key="4">
    <source>
        <dbReference type="ARBA" id="ARBA00022989"/>
    </source>
</evidence>
<accession>A0A9Q0N3W6</accession>
<reference evidence="7" key="1">
    <citation type="submission" date="2022-07" db="EMBL/GenBank/DDBJ databases">
        <authorList>
            <person name="Trinca V."/>
            <person name="Uliana J.V.C."/>
            <person name="Torres T.T."/>
            <person name="Ward R.J."/>
            <person name="Monesi N."/>
        </authorList>
    </citation>
    <scope>NUCLEOTIDE SEQUENCE</scope>
    <source>
        <strain evidence="7">HSMRA1968</strain>
        <tissue evidence="7">Whole embryos</tissue>
    </source>
</reference>
<evidence type="ECO:0000256" key="3">
    <source>
        <dbReference type="ARBA" id="ARBA00022692"/>
    </source>
</evidence>
<dbReference type="GO" id="GO:0050909">
    <property type="term" value="P:sensory perception of taste"/>
    <property type="evidence" value="ECO:0007669"/>
    <property type="project" value="InterPro"/>
</dbReference>
<protein>
    <recommendedName>
        <fullName evidence="9">Gustatory receptor</fullName>
    </recommendedName>
</protein>
<keyword evidence="8" id="KW-1185">Reference proteome</keyword>
<feature type="transmembrane region" description="Helical" evidence="6">
    <location>
        <begin position="51"/>
        <end position="69"/>
    </location>
</feature>
<comment type="subcellular location">
    <subcellularLocation>
        <location evidence="1">Cell membrane</location>
        <topology evidence="1">Multi-pass membrane protein</topology>
    </subcellularLocation>
</comment>
<dbReference type="GO" id="GO:0005886">
    <property type="term" value="C:plasma membrane"/>
    <property type="evidence" value="ECO:0007669"/>
    <property type="project" value="UniProtKB-SubCell"/>
</dbReference>